<dbReference type="Proteomes" id="UP000674318">
    <property type="component" value="Unassembled WGS sequence"/>
</dbReference>
<sequence>MRKAKRGQHRVQQTSAAWGSLLAVILLLLFTDVFVSASITGYQPGTVISPLANAYRSRYTLSPIEYYRLPVCKPSKDVMDNHRQHPAIGEILMGNRLVPTGFSFKVGENVSCVSLCNASFSFRALYNAMHMIEKDYYVRMSLDNKPLVSEVPGSDGVLYRRGYPLGSLDATADLGGRYTLYNHLDFTIRIKSSVVSHFTGEEVVGFKVTASSVAQVTTCTKTAFEPSASPFLLRKTRRGKEPTVPFTYSVTWERSDEEYPIMYSVSETTQRRGHKIAALYGVLLTVLVGVLVALVIVRTVRKDLALYLDEDLDDSEVRDETGWKLVYGDVFRAPPQPEALATLVGAGCQIAVTLFMSIFLCTVKVVDATHRGTFLSTVIVLFLVAHAVSGFVIARLLKLFNMASWKKASRCMSMFPAALGSGVMMLNLIHWAKHSTAAIPFLMVVGVFFAWVFISLPFGLCGIYWGLKMDSLAGMARVSNIPRLIPEQAANSRFFYPLVGSLVLFIASWAEMFFALNAFWREEPVYLYGFLTLFSSALIVLCAEVSIVVTYFNLRREDYRWWWSSYLSLSVTGFYLFVYSFFFLKRSLQIRALSSIILFLGYMLGVSVMFGMAVGSIGFLGSLWLVRRMYNSIKAD</sequence>
<dbReference type="RefSeq" id="XP_067754129.1">
    <property type="nucleotide sequence ID" value="XM_067897972.1"/>
</dbReference>
<accession>A0A836HM31</accession>
<protein>
    <recommendedName>
        <fullName evidence="9">Transmembrane 9 superfamily member</fullName>
    </recommendedName>
</protein>
<evidence type="ECO:0000256" key="1">
    <source>
        <dbReference type="ARBA" id="ARBA00004141"/>
    </source>
</evidence>
<dbReference type="InterPro" id="IPR004240">
    <property type="entry name" value="EMP70"/>
</dbReference>
<keyword evidence="5" id="KW-0732">Signal</keyword>
<name>A0A836HM31_9TRYP</name>
<organism evidence="10 11">
    <name type="scientific">Porcisia hertigi</name>
    <dbReference type="NCBI Taxonomy" id="2761500"/>
    <lineage>
        <taxon>Eukaryota</taxon>
        <taxon>Discoba</taxon>
        <taxon>Euglenozoa</taxon>
        <taxon>Kinetoplastea</taxon>
        <taxon>Metakinetoplastina</taxon>
        <taxon>Trypanosomatida</taxon>
        <taxon>Trypanosomatidae</taxon>
        <taxon>Leishmaniinae</taxon>
        <taxon>Porcisia</taxon>
    </lineage>
</organism>
<keyword evidence="11" id="KW-1185">Reference proteome</keyword>
<feature type="transmembrane region" description="Helical" evidence="9">
    <location>
        <begin position="566"/>
        <end position="584"/>
    </location>
</feature>
<keyword evidence="7" id="KW-0333">Golgi apparatus</keyword>
<evidence type="ECO:0000313" key="11">
    <source>
        <dbReference type="Proteomes" id="UP000674318"/>
    </source>
</evidence>
<evidence type="ECO:0000256" key="9">
    <source>
        <dbReference type="RuleBase" id="RU363079"/>
    </source>
</evidence>
<dbReference type="PANTHER" id="PTHR10766">
    <property type="entry name" value="TRANSMEMBRANE 9 SUPERFAMILY PROTEIN"/>
    <property type="match status" value="1"/>
</dbReference>
<comment type="caution">
    <text evidence="10">The sequence shown here is derived from an EMBL/GenBank/DDBJ whole genome shotgun (WGS) entry which is preliminary data.</text>
</comment>
<dbReference type="OrthoDB" id="1666796at2759"/>
<feature type="transmembrane region" description="Helical" evidence="9">
    <location>
        <begin position="494"/>
        <end position="520"/>
    </location>
</feature>
<comment type="similarity">
    <text evidence="3 9">Belongs to the nonaspanin (TM9SF) (TC 9.A.2) family.</text>
</comment>
<dbReference type="AlphaFoldDB" id="A0A836HM31"/>
<feature type="transmembrane region" description="Helical" evidence="9">
    <location>
        <begin position="596"/>
        <end position="626"/>
    </location>
</feature>
<dbReference type="GO" id="GO:0016020">
    <property type="term" value="C:membrane"/>
    <property type="evidence" value="ECO:0007669"/>
    <property type="project" value="UniProtKB-SubCell"/>
</dbReference>
<evidence type="ECO:0000256" key="3">
    <source>
        <dbReference type="ARBA" id="ARBA00005227"/>
    </source>
</evidence>
<gene>
    <name evidence="10" type="ORF">JKF63_01929</name>
</gene>
<evidence type="ECO:0000256" key="4">
    <source>
        <dbReference type="ARBA" id="ARBA00022692"/>
    </source>
</evidence>
<feature type="transmembrane region" description="Helical" evidence="9">
    <location>
        <begin position="339"/>
        <end position="360"/>
    </location>
</feature>
<feature type="transmembrane region" description="Helical" evidence="9">
    <location>
        <begin position="277"/>
        <end position="297"/>
    </location>
</feature>
<feature type="transmembrane region" description="Helical" evidence="9">
    <location>
        <begin position="438"/>
        <end position="467"/>
    </location>
</feature>
<evidence type="ECO:0000256" key="8">
    <source>
        <dbReference type="ARBA" id="ARBA00023136"/>
    </source>
</evidence>
<dbReference type="PANTHER" id="PTHR10766:SF55">
    <property type="entry name" value="TRANSMEMBRANE 9 SUPERFAMILY MEMBER 4"/>
    <property type="match status" value="1"/>
</dbReference>
<dbReference type="GeneID" id="94288049"/>
<keyword evidence="8 9" id="KW-0472">Membrane</keyword>
<evidence type="ECO:0000256" key="6">
    <source>
        <dbReference type="ARBA" id="ARBA00022989"/>
    </source>
</evidence>
<dbReference type="Pfam" id="PF02990">
    <property type="entry name" value="EMP70"/>
    <property type="match status" value="1"/>
</dbReference>
<evidence type="ECO:0000313" key="10">
    <source>
        <dbReference type="EMBL" id="KAG5494094.1"/>
    </source>
</evidence>
<evidence type="ECO:0000256" key="7">
    <source>
        <dbReference type="ARBA" id="ARBA00023034"/>
    </source>
</evidence>
<dbReference type="GO" id="GO:0005794">
    <property type="term" value="C:Golgi apparatus"/>
    <property type="evidence" value="ECO:0007669"/>
    <property type="project" value="UniProtKB-SubCell"/>
</dbReference>
<evidence type="ECO:0000256" key="2">
    <source>
        <dbReference type="ARBA" id="ARBA00004555"/>
    </source>
</evidence>
<reference evidence="10 11" key="1">
    <citation type="submission" date="2021-02" db="EMBL/GenBank/DDBJ databases">
        <title>Porcisia hertigi Genome sequencing and assembly.</title>
        <authorList>
            <person name="Almutairi H."/>
            <person name="Gatherer D."/>
        </authorList>
    </citation>
    <scope>NUCLEOTIDE SEQUENCE [LARGE SCALE GENOMIC DNA]</scope>
    <source>
        <strain evidence="10 11">C119</strain>
    </source>
</reference>
<feature type="transmembrane region" description="Helical" evidence="9">
    <location>
        <begin position="414"/>
        <end position="432"/>
    </location>
</feature>
<evidence type="ECO:0000256" key="5">
    <source>
        <dbReference type="ARBA" id="ARBA00022729"/>
    </source>
</evidence>
<comment type="subcellular location">
    <subcellularLocation>
        <location evidence="2">Golgi apparatus</location>
    </subcellularLocation>
    <subcellularLocation>
        <location evidence="1">Membrane</location>
        <topology evidence="1">Multi-pass membrane protein</topology>
    </subcellularLocation>
</comment>
<feature type="transmembrane region" description="Helical" evidence="9">
    <location>
        <begin position="526"/>
        <end position="554"/>
    </location>
</feature>
<keyword evidence="6 9" id="KW-1133">Transmembrane helix</keyword>
<dbReference type="EMBL" id="JAFJZO010000034">
    <property type="protein sequence ID" value="KAG5494094.1"/>
    <property type="molecule type" value="Genomic_DNA"/>
</dbReference>
<proteinExistence type="inferred from homology"/>
<feature type="transmembrane region" description="Helical" evidence="9">
    <location>
        <begin position="372"/>
        <end position="394"/>
    </location>
</feature>
<dbReference type="GO" id="GO:0072657">
    <property type="term" value="P:protein localization to membrane"/>
    <property type="evidence" value="ECO:0007669"/>
    <property type="project" value="TreeGrafter"/>
</dbReference>
<keyword evidence="4 9" id="KW-0812">Transmembrane</keyword>
<dbReference type="KEGG" id="phet:94288049"/>